<gene>
    <name evidence="1" type="ORF">SBAD_LOCUS641</name>
</gene>
<sequence>MCEKSFDYLVDERATGITSSFLISEMHVTDTDSLIRHATVTFVYKNSASLYCRHSSDLIFAPASAFPDPPGVKKKDRDNVDLRDFVSVGRSVIFRAEPSSKIPNFMVIIVEVSSFVDVYLNSVAFPCF</sequence>
<organism evidence="3">
    <name type="scientific">Soboliphyme baturini</name>
    <dbReference type="NCBI Taxonomy" id="241478"/>
    <lineage>
        <taxon>Eukaryota</taxon>
        <taxon>Metazoa</taxon>
        <taxon>Ecdysozoa</taxon>
        <taxon>Nematoda</taxon>
        <taxon>Enoplea</taxon>
        <taxon>Dorylaimia</taxon>
        <taxon>Dioctophymatida</taxon>
        <taxon>Dioctophymatoidea</taxon>
        <taxon>Soboliphymatidae</taxon>
        <taxon>Soboliphyme</taxon>
    </lineage>
</organism>
<dbReference type="Proteomes" id="UP000270296">
    <property type="component" value="Unassembled WGS sequence"/>
</dbReference>
<evidence type="ECO:0000313" key="2">
    <source>
        <dbReference type="Proteomes" id="UP000270296"/>
    </source>
</evidence>
<accession>A0A183IAJ7</accession>
<proteinExistence type="predicted"/>
<keyword evidence="2" id="KW-1185">Reference proteome</keyword>
<dbReference type="AlphaFoldDB" id="A0A183IAJ7"/>
<dbReference type="WBParaSite" id="SBAD_0000066401-mRNA-1">
    <property type="protein sequence ID" value="SBAD_0000066401-mRNA-1"/>
    <property type="gene ID" value="SBAD_0000066401"/>
</dbReference>
<evidence type="ECO:0000313" key="3">
    <source>
        <dbReference type="WBParaSite" id="SBAD_0000066401-mRNA-1"/>
    </source>
</evidence>
<reference evidence="1 2" key="2">
    <citation type="submission" date="2018-11" db="EMBL/GenBank/DDBJ databases">
        <authorList>
            <consortium name="Pathogen Informatics"/>
        </authorList>
    </citation>
    <scope>NUCLEOTIDE SEQUENCE [LARGE SCALE GENOMIC DNA]</scope>
</reference>
<evidence type="ECO:0000313" key="1">
    <source>
        <dbReference type="EMBL" id="VDO86328.1"/>
    </source>
</evidence>
<protein>
    <submittedName>
        <fullName evidence="3">Vesicle-fusing ATPase</fullName>
    </submittedName>
</protein>
<dbReference type="EMBL" id="UZAM01002498">
    <property type="protein sequence ID" value="VDO86328.1"/>
    <property type="molecule type" value="Genomic_DNA"/>
</dbReference>
<name>A0A183IAJ7_9BILA</name>
<reference evidence="3" key="1">
    <citation type="submission" date="2016-06" db="UniProtKB">
        <authorList>
            <consortium name="WormBaseParasite"/>
        </authorList>
    </citation>
    <scope>IDENTIFICATION</scope>
</reference>